<dbReference type="PROSITE" id="PS50191">
    <property type="entry name" value="CRAL_TRIO"/>
    <property type="match status" value="1"/>
</dbReference>
<dbReference type="EMBL" id="SDIL01000001">
    <property type="protein sequence ID" value="RXK42647.1"/>
    <property type="molecule type" value="Genomic_DNA"/>
</dbReference>
<gene>
    <name evidence="3" type="ORF">M231_00201</name>
</gene>
<dbReference type="PANTHER" id="PTHR46590:SF4">
    <property type="entry name" value="CRAL-TRIO DOMAIN-CONTAINING PROTEIN"/>
    <property type="match status" value="1"/>
</dbReference>
<feature type="compositionally biased region" description="Low complexity" evidence="1">
    <location>
        <begin position="368"/>
        <end position="381"/>
    </location>
</feature>
<name>A0A4V1M551_TREME</name>
<organism evidence="3 4">
    <name type="scientific">Tremella mesenterica</name>
    <name type="common">Jelly fungus</name>
    <dbReference type="NCBI Taxonomy" id="5217"/>
    <lineage>
        <taxon>Eukaryota</taxon>
        <taxon>Fungi</taxon>
        <taxon>Dikarya</taxon>
        <taxon>Basidiomycota</taxon>
        <taxon>Agaricomycotina</taxon>
        <taxon>Tremellomycetes</taxon>
        <taxon>Tremellales</taxon>
        <taxon>Tremellaceae</taxon>
        <taxon>Tremella</taxon>
    </lineage>
</organism>
<feature type="compositionally biased region" description="Low complexity" evidence="1">
    <location>
        <begin position="505"/>
        <end position="521"/>
    </location>
</feature>
<evidence type="ECO:0000259" key="2">
    <source>
        <dbReference type="PROSITE" id="PS50191"/>
    </source>
</evidence>
<proteinExistence type="predicted"/>
<feature type="region of interest" description="Disordered" evidence="1">
    <location>
        <begin position="492"/>
        <end position="538"/>
    </location>
</feature>
<accession>A0A4V1M551</accession>
<feature type="region of interest" description="Disordered" evidence="1">
    <location>
        <begin position="452"/>
        <end position="476"/>
    </location>
</feature>
<feature type="region of interest" description="Disordered" evidence="1">
    <location>
        <begin position="361"/>
        <end position="393"/>
    </location>
</feature>
<dbReference type="CDD" id="cd00170">
    <property type="entry name" value="SEC14"/>
    <property type="match status" value="1"/>
</dbReference>
<dbReference type="AlphaFoldDB" id="A0A4V1M551"/>
<reference evidence="3 4" key="1">
    <citation type="submission" date="2016-06" db="EMBL/GenBank/DDBJ databases">
        <title>Evolution of pathogenesis and genome organization in the Tremellales.</title>
        <authorList>
            <person name="Cuomo C."/>
            <person name="Litvintseva A."/>
            <person name="Heitman J."/>
            <person name="Chen Y."/>
            <person name="Sun S."/>
            <person name="Springer D."/>
            <person name="Dromer F."/>
            <person name="Young S."/>
            <person name="Zeng Q."/>
            <person name="Chapman S."/>
            <person name="Gujja S."/>
            <person name="Saif S."/>
            <person name="Birren B."/>
        </authorList>
    </citation>
    <scope>NUCLEOTIDE SEQUENCE [LARGE SCALE GENOMIC DNA]</scope>
    <source>
        <strain evidence="3 4">ATCC 28783</strain>
    </source>
</reference>
<dbReference type="STRING" id="5217.A0A4V1M551"/>
<dbReference type="OrthoDB" id="75724at2759"/>
<feature type="domain" description="CRAL-TRIO" evidence="2">
    <location>
        <begin position="105"/>
        <end position="285"/>
    </location>
</feature>
<dbReference type="SUPFAM" id="SSF52087">
    <property type="entry name" value="CRAL/TRIO domain"/>
    <property type="match status" value="1"/>
</dbReference>
<evidence type="ECO:0000256" key="1">
    <source>
        <dbReference type="SAM" id="MobiDB-lite"/>
    </source>
</evidence>
<dbReference type="Proteomes" id="UP000289152">
    <property type="component" value="Unassembled WGS sequence"/>
</dbReference>
<evidence type="ECO:0000313" key="4">
    <source>
        <dbReference type="Proteomes" id="UP000289152"/>
    </source>
</evidence>
<feature type="compositionally biased region" description="Polar residues" evidence="1">
    <location>
        <begin position="493"/>
        <end position="504"/>
    </location>
</feature>
<dbReference type="PANTHER" id="PTHR46590">
    <property type="entry name" value="PHOSPHATIDYLINOSITOL TRANSFER PROTEIN CSR1-RELATED"/>
    <property type="match status" value="1"/>
</dbReference>
<dbReference type="InParanoid" id="A0A4V1M551"/>
<dbReference type="InterPro" id="IPR036865">
    <property type="entry name" value="CRAL-TRIO_dom_sf"/>
</dbReference>
<dbReference type="Pfam" id="PF00650">
    <property type="entry name" value="CRAL_TRIO"/>
    <property type="match status" value="1"/>
</dbReference>
<dbReference type="InterPro" id="IPR052432">
    <property type="entry name" value="PITP/CRAL-TRIO"/>
</dbReference>
<dbReference type="Gene3D" id="3.40.525.10">
    <property type="entry name" value="CRAL-TRIO lipid binding domain"/>
    <property type="match status" value="1"/>
</dbReference>
<protein>
    <recommendedName>
        <fullName evidence="2">CRAL-TRIO domain-containing protein</fullName>
    </recommendedName>
</protein>
<comment type="caution">
    <text evidence="3">The sequence shown here is derived from an EMBL/GenBank/DDBJ whole genome shotgun (WGS) entry which is preliminary data.</text>
</comment>
<dbReference type="InterPro" id="IPR001251">
    <property type="entry name" value="CRAL-TRIO_dom"/>
</dbReference>
<evidence type="ECO:0000313" key="3">
    <source>
        <dbReference type="EMBL" id="RXK42647.1"/>
    </source>
</evidence>
<sequence length="693" mass="78608">MSVDLEQDSPQAERFRRNQQEFQAYLPLTERVQQAVHQDADELRAQEGWDRITQLGVDAWLDDQSSIYRALRRNRYDPVKAQDFLFQVLQTRISRTLHGRIPDYPPYSQSSLFYILPLPKFTDRLNRPVAVLTLKQVVRDGDGRLDDMKEMVWWALEMIRRTLRDWWTKDIFQSTDKGKEKRRRRGAEGCVLLVDAAGAGYRNLEVELLPTLLSVGHNNFPGMFEGVFVVNAGWTHRSMWSVIKRVLPRSALDKILFLDSPARTEEIFDLDRLPKLYGGRAVYAFNPSNNPILERYSTCAAYEQDSVIPPQRSASCSTIADVYHTAQNSPAQSRSASRRQSMSTGHVPLLNKLRISQCPKSELEAGESSISQGSSELSSSSHPDAPTTPVKSHVSRIKSLTDFHLYLSPSRLANIDILTDSDADDIPPLPKPKKALRPAMLEPNIRERLQDLASRRDRPPLRLQGISGQPSTRGGQVRTYSDFLQRHHAQAMSKYNTSPSHLRTSSSAPPNKSSSQQSFSSLTIGETPPVGSDPAGQSVVGQEVPAFANSNPWFGYPAVRVPDPDRPGHTTLRPRYSRNRKRDLLKTLLFLFLLRLQSWRDSLERFIGLDRLGFWSVGRRELLAPARNPSEGLIQDARRRAALSRGEIVHAKEKDWVWMIVTFLLLRGTWMKLLTTPLEMLGLESVKNIFGLI</sequence>
<keyword evidence="4" id="KW-1185">Reference proteome</keyword>
<dbReference type="VEuPathDB" id="FungiDB:TREMEDRAFT_25037"/>